<organism evidence="1 2">
    <name type="scientific">Hygrophoropsis aurantiaca</name>
    <dbReference type="NCBI Taxonomy" id="72124"/>
    <lineage>
        <taxon>Eukaryota</taxon>
        <taxon>Fungi</taxon>
        <taxon>Dikarya</taxon>
        <taxon>Basidiomycota</taxon>
        <taxon>Agaricomycotina</taxon>
        <taxon>Agaricomycetes</taxon>
        <taxon>Agaricomycetidae</taxon>
        <taxon>Boletales</taxon>
        <taxon>Coniophorineae</taxon>
        <taxon>Hygrophoropsidaceae</taxon>
        <taxon>Hygrophoropsis</taxon>
    </lineage>
</organism>
<evidence type="ECO:0000313" key="2">
    <source>
        <dbReference type="Proteomes" id="UP000790377"/>
    </source>
</evidence>
<protein>
    <submittedName>
        <fullName evidence="1">Uncharacterized protein</fullName>
    </submittedName>
</protein>
<comment type="caution">
    <text evidence="1">The sequence shown here is derived from an EMBL/GenBank/DDBJ whole genome shotgun (WGS) entry which is preliminary data.</text>
</comment>
<dbReference type="EMBL" id="MU267643">
    <property type="protein sequence ID" value="KAH7912823.1"/>
    <property type="molecule type" value="Genomic_DNA"/>
</dbReference>
<evidence type="ECO:0000313" key="1">
    <source>
        <dbReference type="EMBL" id="KAH7912823.1"/>
    </source>
</evidence>
<sequence length="210" mass="24384">MMFQDLAFDVLCEIIRHLPIKSIISLRRVSKHLHQITHDRSIWDHVYRTSSLARPQGPFVWQTAQMLESILVRSVRLLDNWPPNPNARPLRSRSIAINADHSSFKLVHDRWLLMKNGTTQILCYDLDKANISTTEIDEPAHSVLYEVPEELGDTYITNFSCGSVFGNERGSDGEDHRHPFVFLAVMLENGWQHLPYMQTIYRVKFVENDV</sequence>
<name>A0ACB8AJB8_9AGAM</name>
<reference evidence="1" key="1">
    <citation type="journal article" date="2021" name="New Phytol.">
        <title>Evolutionary innovations through gain and loss of genes in the ectomycorrhizal Boletales.</title>
        <authorList>
            <person name="Wu G."/>
            <person name="Miyauchi S."/>
            <person name="Morin E."/>
            <person name="Kuo A."/>
            <person name="Drula E."/>
            <person name="Varga T."/>
            <person name="Kohler A."/>
            <person name="Feng B."/>
            <person name="Cao Y."/>
            <person name="Lipzen A."/>
            <person name="Daum C."/>
            <person name="Hundley H."/>
            <person name="Pangilinan J."/>
            <person name="Johnson J."/>
            <person name="Barry K."/>
            <person name="LaButti K."/>
            <person name="Ng V."/>
            <person name="Ahrendt S."/>
            <person name="Min B."/>
            <person name="Choi I.G."/>
            <person name="Park H."/>
            <person name="Plett J.M."/>
            <person name="Magnuson J."/>
            <person name="Spatafora J.W."/>
            <person name="Nagy L.G."/>
            <person name="Henrissat B."/>
            <person name="Grigoriev I.V."/>
            <person name="Yang Z.L."/>
            <person name="Xu J."/>
            <person name="Martin F.M."/>
        </authorList>
    </citation>
    <scope>NUCLEOTIDE SEQUENCE</scope>
    <source>
        <strain evidence="1">ATCC 28755</strain>
    </source>
</reference>
<keyword evidence="2" id="KW-1185">Reference proteome</keyword>
<accession>A0ACB8AJB8</accession>
<proteinExistence type="predicted"/>
<gene>
    <name evidence="1" type="ORF">BJ138DRAFT_733934</name>
</gene>
<dbReference type="Proteomes" id="UP000790377">
    <property type="component" value="Unassembled WGS sequence"/>
</dbReference>